<evidence type="ECO:0000256" key="1">
    <source>
        <dbReference type="ARBA" id="ARBA00004429"/>
    </source>
</evidence>
<keyword evidence="3 14" id="KW-0813">Transport</keyword>
<feature type="transmembrane region" description="Helical" evidence="15">
    <location>
        <begin position="76"/>
        <end position="94"/>
    </location>
</feature>
<keyword evidence="13 14" id="KW-0676">Redox-active center</keyword>
<comment type="subcellular location">
    <subcellularLocation>
        <location evidence="1 14">Cell inner membrane</location>
        <topology evidence="1 14">Multi-pass membrane protein</topology>
    </subcellularLocation>
</comment>
<evidence type="ECO:0000256" key="12">
    <source>
        <dbReference type="ARBA" id="ARBA00023186"/>
    </source>
</evidence>
<feature type="transmembrane region" description="Helical" evidence="15">
    <location>
        <begin position="17"/>
        <end position="37"/>
    </location>
</feature>
<keyword evidence="5 14" id="KW-0997">Cell inner membrane</keyword>
<dbReference type="HOGENOM" id="CLU_098660_2_0_6"/>
<keyword evidence="9 14" id="KW-0560">Oxidoreductase</keyword>
<evidence type="ECO:0000256" key="9">
    <source>
        <dbReference type="ARBA" id="ARBA00023002"/>
    </source>
</evidence>
<name>B0TRI7_SHEHH</name>
<dbReference type="GO" id="GO:0009055">
    <property type="term" value="F:electron transfer activity"/>
    <property type="evidence" value="ECO:0007669"/>
    <property type="project" value="UniProtKB-UniRule"/>
</dbReference>
<reference evidence="16" key="1">
    <citation type="submission" date="2008-01" db="EMBL/GenBank/DDBJ databases">
        <title>Complete sequence of Shewanella halifaxensis HAW-EB4.</title>
        <authorList>
            <consortium name="US DOE Joint Genome Institute"/>
            <person name="Copeland A."/>
            <person name="Lucas S."/>
            <person name="Lapidus A."/>
            <person name="Glavina del Rio T."/>
            <person name="Dalin E."/>
            <person name="Tice H."/>
            <person name="Bruce D."/>
            <person name="Goodwin L."/>
            <person name="Pitluck S."/>
            <person name="Sims D."/>
            <person name="Brettin T."/>
            <person name="Detter J.C."/>
            <person name="Han C."/>
            <person name="Kuske C.R."/>
            <person name="Schmutz J."/>
            <person name="Larimer F."/>
            <person name="Land M."/>
            <person name="Hauser L."/>
            <person name="Kyrpides N."/>
            <person name="Kim E."/>
            <person name="Zhao J.-S."/>
            <person name="Richardson P."/>
        </authorList>
    </citation>
    <scope>NUCLEOTIDE SEQUENCE [LARGE SCALE GENOMIC DNA]</scope>
    <source>
        <strain evidence="16">HAW-EB4</strain>
    </source>
</reference>
<dbReference type="Pfam" id="PF02600">
    <property type="entry name" value="DsbB"/>
    <property type="match status" value="1"/>
</dbReference>
<dbReference type="SUPFAM" id="SSF158442">
    <property type="entry name" value="DsbB-like"/>
    <property type="match status" value="1"/>
</dbReference>
<dbReference type="PANTHER" id="PTHR36570:SF2">
    <property type="entry name" value="DISULFIDE BOND FORMATION PROTEIN B"/>
    <property type="match status" value="1"/>
</dbReference>
<accession>B0TRI7</accession>
<evidence type="ECO:0000256" key="7">
    <source>
        <dbReference type="ARBA" id="ARBA00022982"/>
    </source>
</evidence>
<dbReference type="PANTHER" id="PTHR36570">
    <property type="entry name" value="DISULFIDE BOND FORMATION PROTEIN B"/>
    <property type="match status" value="1"/>
</dbReference>
<keyword evidence="8 14" id="KW-1133">Transmembrane helix</keyword>
<evidence type="ECO:0000313" key="16">
    <source>
        <dbReference type="EMBL" id="ABZ76405.1"/>
    </source>
</evidence>
<evidence type="ECO:0000256" key="6">
    <source>
        <dbReference type="ARBA" id="ARBA00022692"/>
    </source>
</evidence>
<keyword evidence="17" id="KW-1185">Reference proteome</keyword>
<evidence type="ECO:0000256" key="2">
    <source>
        <dbReference type="ARBA" id="ARBA00008823"/>
    </source>
</evidence>
<keyword evidence="11 14" id="KW-1015">Disulfide bond</keyword>
<evidence type="ECO:0000256" key="5">
    <source>
        <dbReference type="ARBA" id="ARBA00022519"/>
    </source>
</evidence>
<evidence type="ECO:0000256" key="3">
    <source>
        <dbReference type="ARBA" id="ARBA00022448"/>
    </source>
</evidence>
<feature type="topological domain" description="Cytoplasmic" evidence="14">
    <location>
        <begin position="169"/>
        <end position="174"/>
    </location>
</feature>
<dbReference type="HAMAP" id="MF_00286">
    <property type="entry name" value="DsbB"/>
    <property type="match status" value="1"/>
</dbReference>
<dbReference type="eggNOG" id="COG1495">
    <property type="taxonomic scope" value="Bacteria"/>
</dbReference>
<keyword evidence="10 14" id="KW-0472">Membrane</keyword>
<dbReference type="InterPro" id="IPR022920">
    <property type="entry name" value="Disulphide_bond_form_DsbB"/>
</dbReference>
<evidence type="ECO:0000313" key="17">
    <source>
        <dbReference type="Proteomes" id="UP000001317"/>
    </source>
</evidence>
<feature type="topological domain" description="Periplasmic" evidence="14">
    <location>
        <begin position="36"/>
        <end position="53"/>
    </location>
</feature>
<evidence type="ECO:0000256" key="15">
    <source>
        <dbReference type="SAM" id="Phobius"/>
    </source>
</evidence>
<keyword evidence="4 14" id="KW-1003">Cell membrane</keyword>
<dbReference type="InterPro" id="IPR003752">
    <property type="entry name" value="DiS_bond_form_DsbB/BdbC"/>
</dbReference>
<evidence type="ECO:0000256" key="8">
    <source>
        <dbReference type="ARBA" id="ARBA00022989"/>
    </source>
</evidence>
<evidence type="ECO:0000256" key="11">
    <source>
        <dbReference type="ARBA" id="ARBA00023157"/>
    </source>
</evidence>
<feature type="transmembrane region" description="Helical" evidence="15">
    <location>
        <begin position="150"/>
        <end position="170"/>
    </location>
</feature>
<evidence type="ECO:0000256" key="14">
    <source>
        <dbReference type="HAMAP-Rule" id="MF_00286"/>
    </source>
</evidence>
<protein>
    <recommendedName>
        <fullName evidence="14">Disulfide bond formation protein B</fullName>
    </recommendedName>
    <alternativeName>
        <fullName evidence="14">Disulfide oxidoreductase</fullName>
    </alternativeName>
</protein>
<evidence type="ECO:0000256" key="10">
    <source>
        <dbReference type="ARBA" id="ARBA00023136"/>
    </source>
</evidence>
<evidence type="ECO:0000256" key="4">
    <source>
        <dbReference type="ARBA" id="ARBA00022475"/>
    </source>
</evidence>
<keyword evidence="12 14" id="KW-0143">Chaperone</keyword>
<dbReference type="InterPro" id="IPR050183">
    <property type="entry name" value="DsbB"/>
</dbReference>
<dbReference type="Proteomes" id="UP000001317">
    <property type="component" value="Chromosome"/>
</dbReference>
<dbReference type="NCBIfam" id="NF002485">
    <property type="entry name" value="PRK01749.1"/>
    <property type="match status" value="1"/>
</dbReference>
<feature type="transmembrane region" description="Helical" evidence="15">
    <location>
        <begin position="49"/>
        <end position="69"/>
    </location>
</feature>
<dbReference type="EMBL" id="CP000931">
    <property type="protein sequence ID" value="ABZ76405.1"/>
    <property type="molecule type" value="Genomic_DNA"/>
</dbReference>
<feature type="disulfide bond" description="Redox-active" evidence="14">
    <location>
        <begin position="45"/>
        <end position="48"/>
    </location>
</feature>
<dbReference type="Gene3D" id="1.20.1550.10">
    <property type="entry name" value="DsbB-like"/>
    <property type="match status" value="1"/>
</dbReference>
<feature type="topological domain" description="Cytoplasmic" evidence="14">
    <location>
        <begin position="1"/>
        <end position="18"/>
    </location>
</feature>
<evidence type="ECO:0000256" key="13">
    <source>
        <dbReference type="ARBA" id="ARBA00023284"/>
    </source>
</evidence>
<feature type="topological domain" description="Periplasmic" evidence="14">
    <location>
        <begin position="95"/>
        <end position="149"/>
    </location>
</feature>
<gene>
    <name evidence="14" type="primary">dsbB</name>
    <name evidence="16" type="ordered locus">Shal_1840</name>
</gene>
<feature type="disulfide bond" description="Redox-active" evidence="14">
    <location>
        <begin position="109"/>
        <end position="135"/>
    </location>
</feature>
<comment type="caution">
    <text evidence="14">Lacks conserved residue(s) required for the propagation of feature annotation.</text>
</comment>
<proteinExistence type="inferred from homology"/>
<dbReference type="GO" id="GO:0015035">
    <property type="term" value="F:protein-disulfide reductase activity"/>
    <property type="evidence" value="ECO:0007669"/>
    <property type="project" value="UniProtKB-UniRule"/>
</dbReference>
<organism evidence="16 17">
    <name type="scientific">Shewanella halifaxensis (strain HAW-EB4)</name>
    <dbReference type="NCBI Taxonomy" id="458817"/>
    <lineage>
        <taxon>Bacteria</taxon>
        <taxon>Pseudomonadati</taxon>
        <taxon>Pseudomonadota</taxon>
        <taxon>Gammaproteobacteria</taxon>
        <taxon>Alteromonadales</taxon>
        <taxon>Shewanellaceae</taxon>
        <taxon>Shewanella</taxon>
    </lineage>
</organism>
<dbReference type="GO" id="GO:0005886">
    <property type="term" value="C:plasma membrane"/>
    <property type="evidence" value="ECO:0007669"/>
    <property type="project" value="UniProtKB-SubCell"/>
</dbReference>
<comment type="function">
    <text evidence="14">Required for disulfide bond formation in some periplasmic proteins. Acts by oxidizing the DsbA protein.</text>
</comment>
<comment type="similarity">
    <text evidence="2 14">Belongs to the DsbB family.</text>
</comment>
<dbReference type="InterPro" id="IPR023380">
    <property type="entry name" value="DsbB-like_sf"/>
</dbReference>
<dbReference type="KEGG" id="shl:Shal_1840"/>
<dbReference type="STRING" id="458817.Shal_1840"/>
<keyword evidence="7 14" id="KW-0249">Electron transport</keyword>
<dbReference type="AlphaFoldDB" id="B0TRI7"/>
<sequence>METQSLNALTRFAHSKAAWLILMLSAVALELAALFFQHVMKLDPCVMCIYQRVAVFGLIFAGLIGVVGYRYRIARAVGVIIWSVSAAWGLKLALELVDMQMNPSPFATCSYLPEFPTWLQLHEWLPSLFMPTGMCSDIPWEFMGVTMGQWMIVAFGGYLLALAIFFIPALRKSA</sequence>
<dbReference type="GO" id="GO:0006457">
    <property type="term" value="P:protein folding"/>
    <property type="evidence" value="ECO:0007669"/>
    <property type="project" value="InterPro"/>
</dbReference>
<keyword evidence="6 14" id="KW-0812">Transmembrane</keyword>